<comment type="caution">
    <text evidence="2">The sequence shown here is derived from an EMBL/GenBank/DDBJ whole genome shotgun (WGS) entry which is preliminary data.</text>
</comment>
<evidence type="ECO:0000313" key="2">
    <source>
        <dbReference type="EMBL" id="MFC4869296.1"/>
    </source>
</evidence>
<gene>
    <name evidence="2" type="ORF">ACFPCZ_21900</name>
</gene>
<accession>A0ABV9SSI7</accession>
<dbReference type="Proteomes" id="UP001595858">
    <property type="component" value="Unassembled WGS sequence"/>
</dbReference>
<sequence length="153" mass="17286">MPIRLTPPGHNPGGPDGQGWNRVSLNAHIGSEPAQCALRPRRFPQFADTMRSTQHARWGGYGVCVRDDGDCGSCPLLRDHIRMDAAPGEDRVLFRIGDHDIPYRMAEADTGWDGPAEKWPFEELARLEDGWVLERGVPSRDEHGEFFWVRRTP</sequence>
<name>A0ABV9SSI7_9ACTN</name>
<reference evidence="3" key="1">
    <citation type="journal article" date="2019" name="Int. J. Syst. Evol. Microbiol.">
        <title>The Global Catalogue of Microorganisms (GCM) 10K type strain sequencing project: providing services to taxonomists for standard genome sequencing and annotation.</title>
        <authorList>
            <consortium name="The Broad Institute Genomics Platform"/>
            <consortium name="The Broad Institute Genome Sequencing Center for Infectious Disease"/>
            <person name="Wu L."/>
            <person name="Ma J."/>
        </authorList>
    </citation>
    <scope>NUCLEOTIDE SEQUENCE [LARGE SCALE GENOMIC DNA]</scope>
    <source>
        <strain evidence="3">CGMCC 4.7304</strain>
    </source>
</reference>
<proteinExistence type="predicted"/>
<dbReference type="EMBL" id="JBHSIY010000028">
    <property type="protein sequence ID" value="MFC4869296.1"/>
    <property type="molecule type" value="Genomic_DNA"/>
</dbReference>
<feature type="region of interest" description="Disordered" evidence="1">
    <location>
        <begin position="1"/>
        <end position="21"/>
    </location>
</feature>
<keyword evidence="3" id="KW-1185">Reference proteome</keyword>
<evidence type="ECO:0000256" key="1">
    <source>
        <dbReference type="SAM" id="MobiDB-lite"/>
    </source>
</evidence>
<protein>
    <submittedName>
        <fullName evidence="2">Uncharacterized protein</fullName>
    </submittedName>
</protein>
<evidence type="ECO:0000313" key="3">
    <source>
        <dbReference type="Proteomes" id="UP001595858"/>
    </source>
</evidence>
<dbReference type="RefSeq" id="WP_344142957.1">
    <property type="nucleotide sequence ID" value="NZ_BAAAQI010000006.1"/>
</dbReference>
<organism evidence="2 3">
    <name type="scientific">Streptomonospora arabica</name>
    <dbReference type="NCBI Taxonomy" id="412417"/>
    <lineage>
        <taxon>Bacteria</taxon>
        <taxon>Bacillati</taxon>
        <taxon>Actinomycetota</taxon>
        <taxon>Actinomycetes</taxon>
        <taxon>Streptosporangiales</taxon>
        <taxon>Nocardiopsidaceae</taxon>
        <taxon>Streptomonospora</taxon>
    </lineage>
</organism>